<dbReference type="PANTHER" id="PTHR11461:SF211">
    <property type="entry name" value="GH10112P-RELATED"/>
    <property type="match status" value="1"/>
</dbReference>
<accession>A0ABD3HB32</accession>
<dbReference type="Proteomes" id="UP001633002">
    <property type="component" value="Unassembled WGS sequence"/>
</dbReference>
<dbReference type="SMART" id="SM00093">
    <property type="entry name" value="SERPIN"/>
    <property type="match status" value="1"/>
</dbReference>
<gene>
    <name evidence="3" type="ORF">R1sor_014013</name>
</gene>
<evidence type="ECO:0000259" key="2">
    <source>
        <dbReference type="SMART" id="SM00093"/>
    </source>
</evidence>
<dbReference type="InterPro" id="IPR000240">
    <property type="entry name" value="Serpin_B9/Maspin"/>
</dbReference>
<evidence type="ECO:0000313" key="3">
    <source>
        <dbReference type="EMBL" id="KAL3687704.1"/>
    </source>
</evidence>
<name>A0ABD3HB32_9MARC</name>
<keyword evidence="4" id="KW-1185">Reference proteome</keyword>
<proteinExistence type="inferred from homology"/>
<feature type="domain" description="Serpin" evidence="2">
    <location>
        <begin position="15"/>
        <end position="391"/>
    </location>
</feature>
<dbReference type="InterPro" id="IPR023795">
    <property type="entry name" value="Serpin_CS"/>
</dbReference>
<dbReference type="Gene3D" id="3.30.497.10">
    <property type="entry name" value="Antithrombin, subunit I, domain 2"/>
    <property type="match status" value="1"/>
</dbReference>
<organism evidence="3 4">
    <name type="scientific">Riccia sorocarpa</name>
    <dbReference type="NCBI Taxonomy" id="122646"/>
    <lineage>
        <taxon>Eukaryota</taxon>
        <taxon>Viridiplantae</taxon>
        <taxon>Streptophyta</taxon>
        <taxon>Embryophyta</taxon>
        <taxon>Marchantiophyta</taxon>
        <taxon>Marchantiopsida</taxon>
        <taxon>Marchantiidae</taxon>
        <taxon>Marchantiales</taxon>
        <taxon>Ricciaceae</taxon>
        <taxon>Riccia</taxon>
    </lineage>
</organism>
<sequence length="395" mass="43618">MDVSVAVEHQAGFALDLHKVVAETNENAVDKGNSLLSPVSMTTALAMAGAGAKGKTLQEIQTVLKLPEGEEMHQFTSQLKTAILKDGTSVGGPALYCANGLWVEKTLTLKSSFQELVKGNYGVGASVADFGNKAEEERTNINKWVEDETKGKIEDLLPPSSLNEKTAMVLANALYFKGTWKKKFNPEETKDDDFHLLDGKTVKVPYMTSKKKQSVRQFDTHKVLKLSYLQGDDHRSFSMFFILPNEKDGITKLEKELDAENLTKYFNWTSREVEVSQFRLPKFKFSAGFKPTGALQALGLKAPFSQGADFSDMVEGPNAELLYLSDVYHKCFIEVNEEGTEAAAATGAVMMLKSIAIREPPIDFVADHPFLFVLREDVTGLILFLGRITNPSVSQ</sequence>
<evidence type="ECO:0000256" key="1">
    <source>
        <dbReference type="ARBA" id="ARBA00006426"/>
    </source>
</evidence>
<dbReference type="PRINTS" id="PR00676">
    <property type="entry name" value="MASPIN"/>
</dbReference>
<comment type="similarity">
    <text evidence="1">Belongs to the serpin family. Ov-serpin subfamily.</text>
</comment>
<dbReference type="Gene3D" id="2.30.39.10">
    <property type="entry name" value="Alpha-1-antitrypsin, domain 1"/>
    <property type="match status" value="1"/>
</dbReference>
<reference evidence="3 4" key="1">
    <citation type="submission" date="2024-09" db="EMBL/GenBank/DDBJ databases">
        <title>Chromosome-scale assembly of Riccia sorocarpa.</title>
        <authorList>
            <person name="Paukszto L."/>
        </authorList>
    </citation>
    <scope>NUCLEOTIDE SEQUENCE [LARGE SCALE GENOMIC DNA]</scope>
    <source>
        <strain evidence="3">LP-2024</strain>
        <tissue evidence="3">Aerial parts of the thallus</tissue>
    </source>
</reference>
<dbReference type="InterPro" id="IPR023796">
    <property type="entry name" value="Serpin_dom"/>
</dbReference>
<dbReference type="CDD" id="cd02043">
    <property type="entry name" value="serpinP_plants"/>
    <property type="match status" value="1"/>
</dbReference>
<dbReference type="Pfam" id="PF00079">
    <property type="entry name" value="Serpin"/>
    <property type="match status" value="1"/>
</dbReference>
<evidence type="ECO:0000313" key="4">
    <source>
        <dbReference type="Proteomes" id="UP001633002"/>
    </source>
</evidence>
<dbReference type="SUPFAM" id="SSF56574">
    <property type="entry name" value="Serpins"/>
    <property type="match status" value="1"/>
</dbReference>
<dbReference type="AlphaFoldDB" id="A0ABD3HB32"/>
<dbReference type="InterPro" id="IPR000215">
    <property type="entry name" value="Serpin_fam"/>
</dbReference>
<comment type="caution">
    <text evidence="3">The sequence shown here is derived from an EMBL/GenBank/DDBJ whole genome shotgun (WGS) entry which is preliminary data.</text>
</comment>
<protein>
    <recommendedName>
        <fullName evidence="2">Serpin domain-containing protein</fullName>
    </recommendedName>
</protein>
<dbReference type="InterPro" id="IPR036186">
    <property type="entry name" value="Serpin_sf"/>
</dbReference>
<dbReference type="PROSITE" id="PS00284">
    <property type="entry name" value="SERPIN"/>
    <property type="match status" value="1"/>
</dbReference>
<dbReference type="InterPro" id="IPR042185">
    <property type="entry name" value="Serpin_sf_2"/>
</dbReference>
<dbReference type="InterPro" id="IPR042178">
    <property type="entry name" value="Serpin_sf_1"/>
</dbReference>
<dbReference type="PANTHER" id="PTHR11461">
    <property type="entry name" value="SERINE PROTEASE INHIBITOR, SERPIN"/>
    <property type="match status" value="1"/>
</dbReference>
<dbReference type="EMBL" id="JBJQOH010000004">
    <property type="protein sequence ID" value="KAL3687704.1"/>
    <property type="molecule type" value="Genomic_DNA"/>
</dbReference>